<evidence type="ECO:0000313" key="1">
    <source>
        <dbReference type="EMBL" id="QHT97284.1"/>
    </source>
</evidence>
<name>A0A6C0IVF1_9ZZZZ</name>
<sequence>MIYNYTKNIIMIFWQNIIKFLTSFLNITTYEYREFNLLTDEEFNDLLIDSDIEDDYSPGL</sequence>
<protein>
    <submittedName>
        <fullName evidence="1">Uncharacterized protein</fullName>
    </submittedName>
</protein>
<dbReference type="AlphaFoldDB" id="A0A6C0IVF1"/>
<proteinExistence type="predicted"/>
<dbReference type="EMBL" id="MN740274">
    <property type="protein sequence ID" value="QHT97284.1"/>
    <property type="molecule type" value="Genomic_DNA"/>
</dbReference>
<organism evidence="1">
    <name type="scientific">viral metagenome</name>
    <dbReference type="NCBI Taxonomy" id="1070528"/>
    <lineage>
        <taxon>unclassified sequences</taxon>
        <taxon>metagenomes</taxon>
        <taxon>organismal metagenomes</taxon>
    </lineage>
</organism>
<accession>A0A6C0IVF1</accession>
<reference evidence="1" key="1">
    <citation type="journal article" date="2020" name="Nature">
        <title>Giant virus diversity and host interactions through global metagenomics.</title>
        <authorList>
            <person name="Schulz F."/>
            <person name="Roux S."/>
            <person name="Paez-Espino D."/>
            <person name="Jungbluth S."/>
            <person name="Walsh D.A."/>
            <person name="Denef V.J."/>
            <person name="McMahon K.D."/>
            <person name="Konstantinidis K.T."/>
            <person name="Eloe-Fadrosh E.A."/>
            <person name="Kyrpides N.C."/>
            <person name="Woyke T."/>
        </authorList>
    </citation>
    <scope>NUCLEOTIDE SEQUENCE</scope>
    <source>
        <strain evidence="1">GVMAG-M-3300025138-11</strain>
    </source>
</reference>